<dbReference type="Proteomes" id="UP000204391">
    <property type="component" value="Chromosome"/>
</dbReference>
<dbReference type="AlphaFoldDB" id="A0A221MF62"/>
<keyword evidence="1" id="KW-0472">Membrane</keyword>
<feature type="transmembrane region" description="Helical" evidence="1">
    <location>
        <begin position="7"/>
        <end position="30"/>
    </location>
</feature>
<accession>A0A221MF62</accession>
<proteinExistence type="predicted"/>
<gene>
    <name evidence="3" type="ORF">CFK40_15160</name>
</gene>
<dbReference type="Pfam" id="PF07331">
    <property type="entry name" value="TctB"/>
    <property type="match status" value="1"/>
</dbReference>
<feature type="domain" description="DUF1468" evidence="2">
    <location>
        <begin position="8"/>
        <end position="145"/>
    </location>
</feature>
<dbReference type="InterPro" id="IPR009936">
    <property type="entry name" value="DUF1468"/>
</dbReference>
<sequence>MLKNYGVWTGVFILLFACFTLWISLPLSYYGQYGPGPGLLPTWLSGALIVLSILYIISCFKKENIILIKDAIPRGKVLVGLVKIIASIVIFILLSPYTGFFIANMVVMLMLLIPDVKWFRSLWMSILVTSVLFFTFNNMLNIPLPTWGW</sequence>
<feature type="transmembrane region" description="Helical" evidence="1">
    <location>
        <begin position="118"/>
        <end position="136"/>
    </location>
</feature>
<feature type="transmembrane region" description="Helical" evidence="1">
    <location>
        <begin position="81"/>
        <end position="112"/>
    </location>
</feature>
<dbReference type="OrthoDB" id="2454096at2"/>
<name>A0A221MF62_9BACI</name>
<evidence type="ECO:0000259" key="2">
    <source>
        <dbReference type="Pfam" id="PF07331"/>
    </source>
</evidence>
<dbReference type="KEGG" id="vne:CFK40_15160"/>
<evidence type="ECO:0000313" key="4">
    <source>
        <dbReference type="Proteomes" id="UP000204391"/>
    </source>
</evidence>
<keyword evidence="1" id="KW-1133">Transmembrane helix</keyword>
<protein>
    <recommendedName>
        <fullName evidence="2">DUF1468 domain-containing protein</fullName>
    </recommendedName>
</protein>
<evidence type="ECO:0000256" key="1">
    <source>
        <dbReference type="SAM" id="Phobius"/>
    </source>
</evidence>
<keyword evidence="4" id="KW-1185">Reference proteome</keyword>
<reference evidence="3 4" key="1">
    <citation type="journal article" date="2003" name="Int. J. Syst. Evol. Microbiol.">
        <title>Virgibacillus carmonensis sp. nov., Virgibacillus necropolis sp. nov. and Virgibacillus picturae sp. nov., three novel species isolated from deteriorated mural paintings, transfer of the species of the genus salibacillus to Virgibacillus, as Virgibacillus marismortui comb. nov. and Virgibacillus salexigens comb. nov., and emended description of the genus Virgibacillus.</title>
        <authorList>
            <person name="Heyrman J."/>
            <person name="Logan N.A."/>
            <person name="Busse H.J."/>
            <person name="Balcaen A."/>
            <person name="Lebbe L."/>
            <person name="Rodriguez-Diaz M."/>
            <person name="Swings J."/>
            <person name="De Vos P."/>
        </authorList>
    </citation>
    <scope>NUCLEOTIDE SEQUENCE [LARGE SCALE GENOMIC DNA]</scope>
    <source>
        <strain evidence="3 4">LMG 19488</strain>
    </source>
</reference>
<dbReference type="RefSeq" id="WP_089533254.1">
    <property type="nucleotide sequence ID" value="NZ_CP022437.1"/>
</dbReference>
<dbReference type="EMBL" id="CP022437">
    <property type="protein sequence ID" value="ASN06262.1"/>
    <property type="molecule type" value="Genomic_DNA"/>
</dbReference>
<evidence type="ECO:0000313" key="3">
    <source>
        <dbReference type="EMBL" id="ASN06262.1"/>
    </source>
</evidence>
<dbReference type="PROSITE" id="PS51257">
    <property type="entry name" value="PROKAR_LIPOPROTEIN"/>
    <property type="match status" value="1"/>
</dbReference>
<keyword evidence="1" id="KW-0812">Transmembrane</keyword>
<organism evidence="3 4">
    <name type="scientific">Virgibacillus necropolis</name>
    <dbReference type="NCBI Taxonomy" id="163877"/>
    <lineage>
        <taxon>Bacteria</taxon>
        <taxon>Bacillati</taxon>
        <taxon>Bacillota</taxon>
        <taxon>Bacilli</taxon>
        <taxon>Bacillales</taxon>
        <taxon>Bacillaceae</taxon>
        <taxon>Virgibacillus</taxon>
    </lineage>
</organism>
<feature type="transmembrane region" description="Helical" evidence="1">
    <location>
        <begin position="42"/>
        <end position="60"/>
    </location>
</feature>